<dbReference type="AlphaFoldDB" id="I3X4L9"/>
<dbReference type="RefSeq" id="WP_014762995.1">
    <property type="nucleotide sequence ID" value="NC_018000.1"/>
</dbReference>
<dbReference type="eggNOG" id="COG0346">
    <property type="taxonomic scope" value="Bacteria"/>
</dbReference>
<dbReference type="SUPFAM" id="SSF54593">
    <property type="entry name" value="Glyoxalase/Bleomycin resistance protein/Dihydroxybiphenyl dioxygenase"/>
    <property type="match status" value="1"/>
</dbReference>
<dbReference type="KEGG" id="sfd:USDA257_c22440"/>
<dbReference type="PATRIC" id="fig|1185652.3.peg.2315"/>
<proteinExistence type="predicted"/>
<sequence>MKFVNPLPFVADISRSKSFYSEVLQLQILEDHGNFVQFDNGFALHDGASLYQTVFGESRDESGPYGRRNLVLYFEDEDIDTAFKRIADRVDLIHEVRQQSWGQRVFRFFDPDGHIVEIGEPQVTTSVSKPYEP</sequence>
<dbReference type="Pfam" id="PF12681">
    <property type="entry name" value="Glyoxalase_2"/>
    <property type="match status" value="1"/>
</dbReference>
<reference evidence="2" key="1">
    <citation type="journal article" date="2012" name="J. Bacteriol.">
        <title>Complete genome sequence of the broad-host-range strain Sinorhizobium fredii USDA257.</title>
        <authorList>
            <person name="Schuldes J."/>
            <person name="Rodriguez Orbegoso M."/>
            <person name="Schmeisser C."/>
            <person name="Krishnan H.B."/>
            <person name="Daniel R."/>
            <person name="Streit W.R."/>
        </authorList>
    </citation>
    <scope>NUCLEOTIDE SEQUENCE [LARGE SCALE GENOMIC DNA]</scope>
    <source>
        <strain evidence="2">USDA 257</strain>
    </source>
</reference>
<name>I3X4L9_SINF2</name>
<gene>
    <name evidence="2" type="ORF">USDA257_c22440</name>
</gene>
<dbReference type="Gene3D" id="3.10.180.10">
    <property type="entry name" value="2,3-Dihydroxybiphenyl 1,2-Dioxygenase, domain 1"/>
    <property type="match status" value="1"/>
</dbReference>
<evidence type="ECO:0000259" key="1">
    <source>
        <dbReference type="PROSITE" id="PS51819"/>
    </source>
</evidence>
<evidence type="ECO:0000313" key="2">
    <source>
        <dbReference type="EMBL" id="AFL50825.1"/>
    </source>
</evidence>
<dbReference type="InterPro" id="IPR037523">
    <property type="entry name" value="VOC_core"/>
</dbReference>
<dbReference type="STRING" id="1185652.USDA257_c22440"/>
<feature type="domain" description="VOC" evidence="1">
    <location>
        <begin position="1"/>
        <end position="121"/>
    </location>
</feature>
<accession>I3X4L9</accession>
<organism evidence="2">
    <name type="scientific">Sinorhizobium fredii (strain USDA 257)</name>
    <dbReference type="NCBI Taxonomy" id="1185652"/>
    <lineage>
        <taxon>Bacteria</taxon>
        <taxon>Pseudomonadati</taxon>
        <taxon>Pseudomonadota</taxon>
        <taxon>Alphaproteobacteria</taxon>
        <taxon>Hyphomicrobiales</taxon>
        <taxon>Rhizobiaceae</taxon>
        <taxon>Sinorhizobium/Ensifer group</taxon>
        <taxon>Sinorhizobium</taxon>
    </lineage>
</organism>
<keyword evidence="2" id="KW-0560">Oxidoreductase</keyword>
<dbReference type="InterPro" id="IPR029068">
    <property type="entry name" value="Glyas_Bleomycin-R_OHBP_Dase"/>
</dbReference>
<keyword evidence="2" id="KW-0223">Dioxygenase</keyword>
<dbReference type="InterPro" id="IPR025870">
    <property type="entry name" value="Glyoxalase-like_dom"/>
</dbReference>
<protein>
    <submittedName>
        <fullName evidence="2">Glyoxalase/bleomycin resistance protein/dioxygenase</fullName>
    </submittedName>
</protein>
<dbReference type="EMBL" id="CP003563">
    <property type="protein sequence ID" value="AFL50825.1"/>
    <property type="molecule type" value="Genomic_DNA"/>
</dbReference>
<dbReference type="GO" id="GO:0051213">
    <property type="term" value="F:dioxygenase activity"/>
    <property type="evidence" value="ECO:0007669"/>
    <property type="project" value="UniProtKB-KW"/>
</dbReference>
<dbReference type="HOGENOM" id="CLU_105776_0_0_5"/>
<dbReference type="PROSITE" id="PS51819">
    <property type="entry name" value="VOC"/>
    <property type="match status" value="1"/>
</dbReference>
<dbReference type="Proteomes" id="UP000006180">
    <property type="component" value="Chromosome"/>
</dbReference>